<feature type="compositionally biased region" description="Basic and acidic residues" evidence="6">
    <location>
        <begin position="50"/>
        <end position="93"/>
    </location>
</feature>
<dbReference type="Gene3D" id="3.40.50.300">
    <property type="entry name" value="P-loop containing nucleotide triphosphate hydrolases"/>
    <property type="match status" value="1"/>
</dbReference>
<keyword evidence="8" id="KW-1185">Reference proteome</keyword>
<evidence type="ECO:0000256" key="3">
    <source>
        <dbReference type="ARBA" id="ARBA00023054"/>
    </source>
</evidence>
<dbReference type="SUPFAM" id="SSF52540">
    <property type="entry name" value="P-loop containing nucleoside triphosphate hydrolases"/>
    <property type="match status" value="1"/>
</dbReference>
<proteinExistence type="predicted"/>
<feature type="compositionally biased region" description="Acidic residues" evidence="6">
    <location>
        <begin position="499"/>
        <end position="522"/>
    </location>
</feature>
<dbReference type="InterPro" id="IPR027417">
    <property type="entry name" value="P-loop_NTPase"/>
</dbReference>
<name>A0AAJ7U1X8_PETMA</name>
<dbReference type="FunFam" id="3.40.50.300:FF:000493">
    <property type="entry name" value="Guanine nucleotide-binding protein-like 3-like protein"/>
    <property type="match status" value="1"/>
</dbReference>
<dbReference type="CTD" id="54552"/>
<dbReference type="InterPro" id="IPR030378">
    <property type="entry name" value="G_CP_dom"/>
</dbReference>
<evidence type="ECO:0000256" key="6">
    <source>
        <dbReference type="SAM" id="MobiDB-lite"/>
    </source>
</evidence>
<evidence type="ECO:0000313" key="8">
    <source>
        <dbReference type="Proteomes" id="UP001318040"/>
    </source>
</evidence>
<dbReference type="KEGG" id="pmrn:116952713"/>
<keyword evidence="3" id="KW-0175">Coiled coil</keyword>
<evidence type="ECO:0000256" key="2">
    <source>
        <dbReference type="ARBA" id="ARBA00022741"/>
    </source>
</evidence>
<dbReference type="GO" id="GO:0005525">
    <property type="term" value="F:GTP binding"/>
    <property type="evidence" value="ECO:0007669"/>
    <property type="project" value="UniProtKB-KW"/>
</dbReference>
<dbReference type="InterPro" id="IPR006073">
    <property type="entry name" value="GTP-bd"/>
</dbReference>
<dbReference type="PANTHER" id="PTHR11089:SF33">
    <property type="entry name" value="GUANINE NUCLEOTIDE-BINDING PROTEIN-LIKE 3-LIKE PROTEIN"/>
    <property type="match status" value="1"/>
</dbReference>
<keyword evidence="5" id="KW-0539">Nucleus</keyword>
<feature type="compositionally biased region" description="Basic residues" evidence="6">
    <location>
        <begin position="1"/>
        <end position="22"/>
    </location>
</feature>
<dbReference type="Pfam" id="PF01926">
    <property type="entry name" value="MMR_HSR1"/>
    <property type="match status" value="1"/>
</dbReference>
<evidence type="ECO:0000256" key="1">
    <source>
        <dbReference type="ARBA" id="ARBA00004123"/>
    </source>
</evidence>
<evidence type="ECO:0000313" key="9">
    <source>
        <dbReference type="RefSeq" id="XP_032828207.1"/>
    </source>
</evidence>
<evidence type="ECO:0000259" key="7">
    <source>
        <dbReference type="PROSITE" id="PS51721"/>
    </source>
</evidence>
<feature type="domain" description="CP-type G" evidence="7">
    <location>
        <begin position="126"/>
        <end position="311"/>
    </location>
</feature>
<dbReference type="FunFam" id="1.10.1580.10:FF:000002">
    <property type="entry name" value="Guanine nucleotide-binding protein-like 3 (nucleolar)-like"/>
    <property type="match status" value="1"/>
</dbReference>
<dbReference type="PROSITE" id="PS51721">
    <property type="entry name" value="G_CP"/>
    <property type="match status" value="1"/>
</dbReference>
<evidence type="ECO:0000256" key="4">
    <source>
        <dbReference type="ARBA" id="ARBA00023134"/>
    </source>
</evidence>
<reference evidence="9" key="1">
    <citation type="submission" date="2025-08" db="UniProtKB">
        <authorList>
            <consortium name="RefSeq"/>
        </authorList>
    </citation>
    <scope>IDENTIFICATION</scope>
    <source>
        <tissue evidence="9">Sperm</tissue>
    </source>
</reference>
<sequence length="610" mass="67282">MTRKQKKGGKHVANHKRLRIAKHLGAVSGSDGTTLAGPKKGGALPNIGSFKEHVKRSQEQREKRIEERKRKQQESREKEQQKRRSLESFQKDVQQRQRAFDSKEVTLRSLESSCFLESDGSRKAYYREFRKVVEAADVVLEVLDARDPLGCRCPQVEQAVMEGGTGKRIVLVLSKIDLVPKDVVEKWLKYLRNEFPTVAFKSSTQQQSRNLHRSRVPLGRATADLLGSSACVGAEGLMRLLGNYCRNRDIRTSISVGVVGFPNVGKSSLINSLKRSRACTVGATPGVTKCVQEVHLDKHVRLLDSPGIVMAAATSGAALILRNCIKVEQLVDAVGPVDEILKRCSKTQIMQHYGVGNFRDSREFLCQLARRQGRLKRGAVPDHEQAAKAVLTDWTSGRISYYTHPPEQHTMPTHISATIVAEMGAAFDLAALEREDDAVLAGLQAEAEPGTWCVTSGGVTAGASSHKALANMDGEEEVAVEEEVEEEEVAAAEGMGADGVDDGGDDDDEEEEEEEEQEETMDDGLNSELGPMTVEIRARRKGGARPRDTKEEEAQMSLRRVDLAQIRAVPPLQQGHALRAAAKRHKKIQKRADKLSSKLSDKLTEAMNFL</sequence>
<dbReference type="Proteomes" id="UP001318040">
    <property type="component" value="Chromosome 48"/>
</dbReference>
<dbReference type="Gene3D" id="1.10.1580.10">
    <property type="match status" value="1"/>
</dbReference>
<keyword evidence="4" id="KW-0342">GTP-binding</keyword>
<evidence type="ECO:0000256" key="5">
    <source>
        <dbReference type="ARBA" id="ARBA00023242"/>
    </source>
</evidence>
<dbReference type="PRINTS" id="PR00326">
    <property type="entry name" value="GTP1OBG"/>
</dbReference>
<dbReference type="InterPro" id="IPR050755">
    <property type="entry name" value="TRAFAC_YlqF/YawG_RiboMat"/>
</dbReference>
<protein>
    <submittedName>
        <fullName evidence="9">Guanine nucleotide-binding protein-like 3-like protein</fullName>
    </submittedName>
</protein>
<keyword evidence="2" id="KW-0547">Nucleotide-binding</keyword>
<accession>A0AAJ7U1X8</accession>
<dbReference type="CDD" id="cd04178">
    <property type="entry name" value="Nucleostemin_like"/>
    <property type="match status" value="1"/>
</dbReference>
<dbReference type="RefSeq" id="XP_032828207.1">
    <property type="nucleotide sequence ID" value="XM_032972316.1"/>
</dbReference>
<dbReference type="GO" id="GO:0005730">
    <property type="term" value="C:nucleolus"/>
    <property type="evidence" value="ECO:0007669"/>
    <property type="project" value="TreeGrafter"/>
</dbReference>
<dbReference type="InterPro" id="IPR023179">
    <property type="entry name" value="GTP-bd_ortho_bundle_sf"/>
</dbReference>
<organism evidence="8 9">
    <name type="scientific">Petromyzon marinus</name>
    <name type="common">Sea lamprey</name>
    <dbReference type="NCBI Taxonomy" id="7757"/>
    <lineage>
        <taxon>Eukaryota</taxon>
        <taxon>Metazoa</taxon>
        <taxon>Chordata</taxon>
        <taxon>Craniata</taxon>
        <taxon>Vertebrata</taxon>
        <taxon>Cyclostomata</taxon>
        <taxon>Hyperoartia</taxon>
        <taxon>Petromyzontiformes</taxon>
        <taxon>Petromyzontidae</taxon>
        <taxon>Petromyzon</taxon>
    </lineage>
</organism>
<feature type="region of interest" description="Disordered" evidence="6">
    <location>
        <begin position="1"/>
        <end position="93"/>
    </location>
</feature>
<gene>
    <name evidence="9" type="primary">GNL3L</name>
</gene>
<feature type="region of interest" description="Disordered" evidence="6">
    <location>
        <begin position="485"/>
        <end position="556"/>
    </location>
</feature>
<dbReference type="AlphaFoldDB" id="A0AAJ7U1X8"/>
<comment type="subcellular location">
    <subcellularLocation>
        <location evidence="1">Nucleus</location>
    </subcellularLocation>
</comment>
<dbReference type="PANTHER" id="PTHR11089">
    <property type="entry name" value="GTP-BINDING PROTEIN-RELATED"/>
    <property type="match status" value="1"/>
</dbReference>